<protein>
    <submittedName>
        <fullName evidence="1">Uncharacterized protein</fullName>
    </submittedName>
</protein>
<reference evidence="1" key="1">
    <citation type="journal article" date="2021" name="New Phytol.">
        <title>Evolutionary innovations through gain and loss of genes in the ectomycorrhizal Boletales.</title>
        <authorList>
            <person name="Wu G."/>
            <person name="Miyauchi S."/>
            <person name="Morin E."/>
            <person name="Kuo A."/>
            <person name="Drula E."/>
            <person name="Varga T."/>
            <person name="Kohler A."/>
            <person name="Feng B."/>
            <person name="Cao Y."/>
            <person name="Lipzen A."/>
            <person name="Daum C."/>
            <person name="Hundley H."/>
            <person name="Pangilinan J."/>
            <person name="Johnson J."/>
            <person name="Barry K."/>
            <person name="LaButti K."/>
            <person name="Ng V."/>
            <person name="Ahrendt S."/>
            <person name="Min B."/>
            <person name="Choi I.G."/>
            <person name="Park H."/>
            <person name="Plett J.M."/>
            <person name="Magnuson J."/>
            <person name="Spatafora J.W."/>
            <person name="Nagy L.G."/>
            <person name="Henrissat B."/>
            <person name="Grigoriev I.V."/>
            <person name="Yang Z.L."/>
            <person name="Xu J."/>
            <person name="Martin F.M."/>
        </authorList>
    </citation>
    <scope>NUCLEOTIDE SEQUENCE</scope>
    <source>
        <strain evidence="1">KUC20120723A-06</strain>
    </source>
</reference>
<gene>
    <name evidence="1" type="ORF">BV22DRAFT_1127071</name>
</gene>
<comment type="caution">
    <text evidence="1">The sequence shown here is derived from an EMBL/GenBank/DDBJ whole genome shotgun (WGS) entry which is preliminary data.</text>
</comment>
<evidence type="ECO:0000313" key="1">
    <source>
        <dbReference type="EMBL" id="KAH7927898.1"/>
    </source>
</evidence>
<evidence type="ECO:0000313" key="2">
    <source>
        <dbReference type="Proteomes" id="UP000790709"/>
    </source>
</evidence>
<dbReference type="EMBL" id="MU266360">
    <property type="protein sequence ID" value="KAH7927898.1"/>
    <property type="molecule type" value="Genomic_DNA"/>
</dbReference>
<accession>A0ACB8BSL5</accession>
<proteinExistence type="predicted"/>
<keyword evidence="2" id="KW-1185">Reference proteome</keyword>
<organism evidence="1 2">
    <name type="scientific">Leucogyrophana mollusca</name>
    <dbReference type="NCBI Taxonomy" id="85980"/>
    <lineage>
        <taxon>Eukaryota</taxon>
        <taxon>Fungi</taxon>
        <taxon>Dikarya</taxon>
        <taxon>Basidiomycota</taxon>
        <taxon>Agaricomycotina</taxon>
        <taxon>Agaricomycetes</taxon>
        <taxon>Agaricomycetidae</taxon>
        <taxon>Boletales</taxon>
        <taxon>Boletales incertae sedis</taxon>
        <taxon>Leucogyrophana</taxon>
    </lineage>
</organism>
<dbReference type="Proteomes" id="UP000790709">
    <property type="component" value="Unassembled WGS sequence"/>
</dbReference>
<sequence>MDSDGFHRRSWFQRSNTELRELSSFSISCSQTQVDRSESHPFDGLDYRNGPTRPITSPTPQATAFNHGIYGSQVFGTLASGYHNANNSGIASSAFDQGNGPIQSFGAFANHSHWGRAVDGFETVIPPTFNLGTPAGQPFGTLTSDHGKDDATDRPQLEIAVSPAPAAFNQGIFAHQSFGMSANKNHAVNGFETTMPPAPTGLGQGALFPQIPTGAPLDNHALHHATNASGNTVASIYQELLRYCLPRNLPSDPKSKAFYPPREQELLVDSEEDMRVFIVTENAYPSLDDAKRKVGEIILAKATLSKFKHISPEGWVRVSSANARKIVLDAAKVYRNQMKVKGEQIIEAHFEGVDAKAKHAELLQITQGKCPLTRQWDSQTHFWRPIIQFIFQTWFGSPASLGHLHPTKFCPDKQALCNGPIAFAITALEAAVGAEVIGLKDRSEEWGGNYTNNLATLDQSDLALSTYQYRAAIYKAGSEYYFLKGHPVHYPPV</sequence>
<name>A0ACB8BSL5_9AGAM</name>